<dbReference type="Gene3D" id="3.30.1150.10">
    <property type="match status" value="1"/>
</dbReference>
<feature type="domain" description="TonB C-terminal" evidence="1">
    <location>
        <begin position="182"/>
        <end position="247"/>
    </location>
</feature>
<dbReference type="EMBL" id="RAWG01000159">
    <property type="protein sequence ID" value="RKH39537.1"/>
    <property type="molecule type" value="Genomic_DNA"/>
</dbReference>
<protein>
    <recommendedName>
        <fullName evidence="1">TonB C-terminal domain-containing protein</fullName>
    </recommendedName>
</protein>
<dbReference type="InterPro" id="IPR037682">
    <property type="entry name" value="TonB_C"/>
</dbReference>
<dbReference type="Pfam" id="PF03544">
    <property type="entry name" value="TonB_C"/>
    <property type="match status" value="1"/>
</dbReference>
<dbReference type="GO" id="GO:0055085">
    <property type="term" value="P:transmembrane transport"/>
    <property type="evidence" value="ECO:0007669"/>
    <property type="project" value="InterPro"/>
</dbReference>
<dbReference type="AlphaFoldDB" id="A0A3A8N558"/>
<evidence type="ECO:0000313" key="2">
    <source>
        <dbReference type="EMBL" id="RKH39537.1"/>
    </source>
</evidence>
<sequence>MNTNMLGPLRLGRMLLLLATVPGFGCATLSAHLKAPEEISEKARRLCMNSLLAWPELSRFPADMRPQDYVRPEDLAWLQAHPEVSPSIAKPPASPGLCEVLPFSVEEGFAVVPVRTRPSTPAKGWPSGDILVAFLQTPLGWRAAYWLPEEAAFPPQVAAANVLLFSEAMTRPQKLSGNDVIYTKEALQARVQGLMVIRCVITRGGSVNGCHTLRPVPLMTQPALKTLWNQLYAPATLDGKSVDTRYTFYMRLRMH</sequence>
<evidence type="ECO:0000259" key="1">
    <source>
        <dbReference type="Pfam" id="PF03544"/>
    </source>
</evidence>
<comment type="caution">
    <text evidence="2">The sequence shown here is derived from an EMBL/GenBank/DDBJ whole genome shotgun (WGS) entry which is preliminary data.</text>
</comment>
<reference evidence="3" key="1">
    <citation type="submission" date="2018-09" db="EMBL/GenBank/DDBJ databases">
        <authorList>
            <person name="Livingstone P.G."/>
            <person name="Whitworth D.E."/>
        </authorList>
    </citation>
    <scope>NUCLEOTIDE SEQUENCE [LARGE SCALE GENOMIC DNA]</scope>
    <source>
        <strain evidence="3">CA040B</strain>
    </source>
</reference>
<proteinExistence type="predicted"/>
<dbReference type="OrthoDB" id="5508883at2"/>
<dbReference type="Proteomes" id="UP000273405">
    <property type="component" value="Unassembled WGS sequence"/>
</dbReference>
<gene>
    <name evidence="2" type="ORF">D7X12_23280</name>
</gene>
<keyword evidence="3" id="KW-1185">Reference proteome</keyword>
<evidence type="ECO:0000313" key="3">
    <source>
        <dbReference type="Proteomes" id="UP000273405"/>
    </source>
</evidence>
<name>A0A3A8N558_9BACT</name>
<organism evidence="2 3">
    <name type="scientific">Corallococcus sicarius</name>
    <dbReference type="NCBI Taxonomy" id="2316726"/>
    <lineage>
        <taxon>Bacteria</taxon>
        <taxon>Pseudomonadati</taxon>
        <taxon>Myxococcota</taxon>
        <taxon>Myxococcia</taxon>
        <taxon>Myxococcales</taxon>
        <taxon>Cystobacterineae</taxon>
        <taxon>Myxococcaceae</taxon>
        <taxon>Corallococcus</taxon>
    </lineage>
</organism>
<dbReference type="RefSeq" id="WP_120627480.1">
    <property type="nucleotide sequence ID" value="NZ_RAWG01000159.1"/>
</dbReference>
<accession>A0A3A8N558</accession>
<dbReference type="SUPFAM" id="SSF74653">
    <property type="entry name" value="TolA/TonB C-terminal domain"/>
    <property type="match status" value="1"/>
</dbReference>